<organism evidence="2 3">
    <name type="scientific">Haloquadratum walsbyi J07HQW1</name>
    <dbReference type="NCBI Taxonomy" id="1238424"/>
    <lineage>
        <taxon>Archaea</taxon>
        <taxon>Methanobacteriati</taxon>
        <taxon>Methanobacteriota</taxon>
        <taxon>Stenosarchaea group</taxon>
        <taxon>Halobacteria</taxon>
        <taxon>Halobacteriales</taxon>
        <taxon>Haloferacaceae</taxon>
        <taxon>Haloquadratum</taxon>
    </lineage>
</organism>
<proteinExistence type="predicted"/>
<accession>U1N648</accession>
<name>U1N648_9EURY</name>
<gene>
    <name evidence="2" type="ORF">J07HQW1_01922</name>
</gene>
<dbReference type="Proteomes" id="UP000030649">
    <property type="component" value="Unassembled WGS sequence"/>
</dbReference>
<feature type="region of interest" description="Disordered" evidence="1">
    <location>
        <begin position="24"/>
        <end position="50"/>
    </location>
</feature>
<protein>
    <submittedName>
        <fullName evidence="2">Uncharacterized protein</fullName>
    </submittedName>
</protein>
<feature type="compositionally biased region" description="Basic and acidic residues" evidence="1">
    <location>
        <begin position="35"/>
        <end position="48"/>
    </location>
</feature>
<evidence type="ECO:0000256" key="1">
    <source>
        <dbReference type="SAM" id="MobiDB-lite"/>
    </source>
</evidence>
<sequence>MAEIPPVVWNGPAWAFIQSVSDATGVSGGQNRLSQQRDVDGHPSDQRRFYRKVRVESGMLTNY</sequence>
<evidence type="ECO:0000313" key="3">
    <source>
        <dbReference type="Proteomes" id="UP000030649"/>
    </source>
</evidence>
<dbReference type="EMBL" id="KE356560">
    <property type="protein sequence ID" value="ERG91888.1"/>
    <property type="molecule type" value="Genomic_DNA"/>
</dbReference>
<dbReference type="AlphaFoldDB" id="U1N648"/>
<evidence type="ECO:0000313" key="2">
    <source>
        <dbReference type="EMBL" id="ERG91888.1"/>
    </source>
</evidence>
<feature type="compositionally biased region" description="Polar residues" evidence="1">
    <location>
        <begin position="24"/>
        <end position="34"/>
    </location>
</feature>
<dbReference type="HOGENOM" id="CLU_2875020_0_0_2"/>
<reference evidence="2 3" key="1">
    <citation type="journal article" date="2013" name="PLoS ONE">
        <title>Assembly-driven community genomics of a hypersaline microbial ecosystem.</title>
        <authorList>
            <person name="Podell S."/>
            <person name="Ugalde J.A."/>
            <person name="Narasingarao P."/>
            <person name="Banfield J.F."/>
            <person name="Heidelberg K.B."/>
            <person name="Allen E.E."/>
        </authorList>
    </citation>
    <scope>NUCLEOTIDE SEQUENCE [LARGE SCALE GENOMIC DNA]</scope>
    <source>
        <strain evidence="3">J07HQW1</strain>
    </source>
</reference>